<dbReference type="GO" id="GO:0009231">
    <property type="term" value="P:riboflavin biosynthetic process"/>
    <property type="evidence" value="ECO:0007669"/>
    <property type="project" value="TreeGrafter"/>
</dbReference>
<organism evidence="6 7">
    <name type="scientific">Candidatus Nitrosymbiomonas proteolyticus</name>
    <dbReference type="NCBI Taxonomy" id="2608984"/>
    <lineage>
        <taxon>Bacteria</taxon>
        <taxon>Bacillati</taxon>
        <taxon>Armatimonadota</taxon>
        <taxon>Armatimonadota incertae sedis</taxon>
        <taxon>Candidatus Nitrosymbiomonas</taxon>
    </lineage>
</organism>
<evidence type="ECO:0000256" key="1">
    <source>
        <dbReference type="ARBA" id="ARBA00001947"/>
    </source>
</evidence>
<evidence type="ECO:0000313" key="6">
    <source>
        <dbReference type="EMBL" id="BBO22407.1"/>
    </source>
</evidence>
<dbReference type="KEGG" id="npy:NPRO_00020"/>
<protein>
    <submittedName>
        <fullName evidence="6">Hypothetical conserved protein</fullName>
    </submittedName>
</protein>
<dbReference type="Pfam" id="PF02633">
    <property type="entry name" value="Creatininase"/>
    <property type="match status" value="1"/>
</dbReference>
<dbReference type="GO" id="GO:0046872">
    <property type="term" value="F:metal ion binding"/>
    <property type="evidence" value="ECO:0007669"/>
    <property type="project" value="UniProtKB-KW"/>
</dbReference>
<dbReference type="Proteomes" id="UP000662873">
    <property type="component" value="Chromosome"/>
</dbReference>
<accession>A0A809S1I7</accession>
<evidence type="ECO:0000313" key="7">
    <source>
        <dbReference type="Proteomes" id="UP000662873"/>
    </source>
</evidence>
<dbReference type="PANTHER" id="PTHR35005:SF1">
    <property type="entry name" value="2-AMINO-5-FORMYLAMINO-6-RIBOSYLAMINOPYRIMIDIN-4(3H)-ONE 5'-MONOPHOSPHATE DEFORMYLASE"/>
    <property type="match status" value="1"/>
</dbReference>
<sequence>MKLATSTWDEVEAFDREAVVVIPTGSLEQHGRHLPLFTDSLLVTAVAEAAEVALPGEILLTPTLWLGASGHHLAFPGSLSNSFEAYMGAIESVIASLSRHEFRKFYVLNGHGGNTDANSMILRKVKERSRNLTVGHSGYFAFIGEVAAQVLKGPLKEIRHSCEAEVSLMMHLHPDLVRSERIRDDGLSPTPPLKGVIHFFDEMTEQGSLGYATYAEPATGKALFEAAVAGVVQELHTLYEGYVLEGIEALTPKNG</sequence>
<dbReference type="EMBL" id="AP021858">
    <property type="protein sequence ID" value="BBO22407.1"/>
    <property type="molecule type" value="Genomic_DNA"/>
</dbReference>
<evidence type="ECO:0000256" key="4">
    <source>
        <dbReference type="ARBA" id="ARBA00022833"/>
    </source>
</evidence>
<dbReference type="PANTHER" id="PTHR35005">
    <property type="entry name" value="3-DEHYDRO-SCYLLO-INOSOSE HYDROLASE"/>
    <property type="match status" value="1"/>
</dbReference>
<proteinExistence type="inferred from homology"/>
<name>A0A809S1I7_9BACT</name>
<dbReference type="InterPro" id="IPR003785">
    <property type="entry name" value="Creatininase/forma_Hydrolase"/>
</dbReference>
<evidence type="ECO:0000256" key="3">
    <source>
        <dbReference type="ARBA" id="ARBA00022801"/>
    </source>
</evidence>
<dbReference type="SUPFAM" id="SSF102215">
    <property type="entry name" value="Creatininase"/>
    <property type="match status" value="1"/>
</dbReference>
<keyword evidence="3" id="KW-0378">Hydrolase</keyword>
<dbReference type="InterPro" id="IPR024087">
    <property type="entry name" value="Creatininase-like_sf"/>
</dbReference>
<dbReference type="AlphaFoldDB" id="A0A809S1I7"/>
<dbReference type="GO" id="GO:0016811">
    <property type="term" value="F:hydrolase activity, acting on carbon-nitrogen (but not peptide) bonds, in linear amides"/>
    <property type="evidence" value="ECO:0007669"/>
    <property type="project" value="TreeGrafter"/>
</dbReference>
<reference evidence="6" key="1">
    <citation type="journal article" name="DNA Res.">
        <title>The physiological potential of anammox bacteria as revealed by their core genome structure.</title>
        <authorList>
            <person name="Okubo T."/>
            <person name="Toyoda A."/>
            <person name="Fukuhara K."/>
            <person name="Uchiyama I."/>
            <person name="Harigaya Y."/>
            <person name="Kuroiwa M."/>
            <person name="Suzuki T."/>
            <person name="Murakami Y."/>
            <person name="Suwa Y."/>
            <person name="Takami H."/>
        </authorList>
    </citation>
    <scope>NUCLEOTIDE SEQUENCE</scope>
    <source>
        <strain evidence="6">317325-2</strain>
    </source>
</reference>
<evidence type="ECO:0000256" key="2">
    <source>
        <dbReference type="ARBA" id="ARBA00022723"/>
    </source>
</evidence>
<evidence type="ECO:0000256" key="5">
    <source>
        <dbReference type="ARBA" id="ARBA00024029"/>
    </source>
</evidence>
<keyword evidence="2" id="KW-0479">Metal-binding</keyword>
<comment type="cofactor">
    <cofactor evidence="1">
        <name>Zn(2+)</name>
        <dbReference type="ChEBI" id="CHEBI:29105"/>
    </cofactor>
</comment>
<gene>
    <name evidence="6" type="ORF">NPRO_00020</name>
</gene>
<dbReference type="Gene3D" id="3.40.50.10310">
    <property type="entry name" value="Creatininase"/>
    <property type="match status" value="1"/>
</dbReference>
<comment type="similarity">
    <text evidence="5">Belongs to the creatininase superfamily.</text>
</comment>
<keyword evidence="4" id="KW-0862">Zinc</keyword>